<dbReference type="AlphaFoldDB" id="A0A5R9C077"/>
<dbReference type="Proteomes" id="UP000307201">
    <property type="component" value="Unassembled WGS sequence"/>
</dbReference>
<reference evidence="1 2" key="1">
    <citation type="submission" date="2019-05" db="EMBL/GenBank/DDBJ databases">
        <title>The metagenome of a microbial culture collection derived from dairy environment covers the genomic content of the human microbiome.</title>
        <authorList>
            <person name="Roder T."/>
            <person name="Wuthrich D."/>
            <person name="Sattari Z."/>
            <person name="Von Ah U."/>
            <person name="Bar C."/>
            <person name="Ronchi F."/>
            <person name="Macpherson A.J."/>
            <person name="Ganal-Vonarburg S.C."/>
            <person name="Bruggmann R."/>
            <person name="Vergeres G."/>
        </authorList>
    </citation>
    <scope>NUCLEOTIDE SEQUENCE [LARGE SCALE GENOMIC DNA]</scope>
    <source>
        <strain evidence="1 2">FAM 24235</strain>
    </source>
</reference>
<evidence type="ECO:0000313" key="2">
    <source>
        <dbReference type="Proteomes" id="UP000307201"/>
    </source>
</evidence>
<comment type="caution">
    <text evidence="1">The sequence shown here is derived from an EMBL/GenBank/DDBJ whole genome shotgun (WGS) entry which is preliminary data.</text>
</comment>
<dbReference type="OrthoDB" id="1955612at2"/>
<sequence length="120" mass="12559">MNTTEFGTSKNVLYDGIYKAVPVTIDSENVAAVDGKKVMPAGTLIKGASASVFTDREQNVVATTGASGDIDGILLYDVDVTDGDAPGSCVYHATVWADKVEATISANVRSKLNQITFVQG</sequence>
<gene>
    <name evidence="1" type="ORF">FEZ48_11235</name>
</gene>
<accession>A0A5R9C077</accession>
<name>A0A5R9C077_9LACT</name>
<proteinExistence type="predicted"/>
<dbReference type="EMBL" id="VBTE01000041">
    <property type="protein sequence ID" value="TLQ06058.1"/>
    <property type="molecule type" value="Genomic_DNA"/>
</dbReference>
<protein>
    <submittedName>
        <fullName evidence="1">Head decoration protein</fullName>
    </submittedName>
</protein>
<organism evidence="1 2">
    <name type="scientific">Marinilactibacillus psychrotolerans</name>
    <dbReference type="NCBI Taxonomy" id="191770"/>
    <lineage>
        <taxon>Bacteria</taxon>
        <taxon>Bacillati</taxon>
        <taxon>Bacillota</taxon>
        <taxon>Bacilli</taxon>
        <taxon>Lactobacillales</taxon>
        <taxon>Carnobacteriaceae</taxon>
        <taxon>Marinilactibacillus</taxon>
    </lineage>
</organism>
<evidence type="ECO:0000313" key="1">
    <source>
        <dbReference type="EMBL" id="TLQ06058.1"/>
    </source>
</evidence>